<name>A0AAV1DSI4_OLDCO</name>
<sequence>MPYLMPAVTPRARGTQISDKIRTGSERMEGIYVPEEILRKILLKLPFKSLVASSCVSKTWRALILNLILNEDLFNNKSNNKNSMVFLMRQFGGFNYGSGKRFDKLLPTQDSDCDQGKYSRGADVAYFFGDFGADGRRLLEETLRGSLAPAGGVFLNGSCYWLGLETSLILAFDFRTKSFGLIKCPNARIGFVSPTSTLSVSGNSLALITQGMRGLFEIWVMIVQQDEDGNDSFYWFKRKSVRCPLYFPTILTCWNDNWLLLRSRCGTRITSCFLGDGNDSTSYEDWGV</sequence>
<proteinExistence type="predicted"/>
<dbReference type="SMART" id="SM00256">
    <property type="entry name" value="FBOX"/>
    <property type="match status" value="1"/>
</dbReference>
<accession>A0AAV1DSI4</accession>
<organism evidence="2 3">
    <name type="scientific">Oldenlandia corymbosa var. corymbosa</name>
    <dbReference type="NCBI Taxonomy" id="529605"/>
    <lineage>
        <taxon>Eukaryota</taxon>
        <taxon>Viridiplantae</taxon>
        <taxon>Streptophyta</taxon>
        <taxon>Embryophyta</taxon>
        <taxon>Tracheophyta</taxon>
        <taxon>Spermatophyta</taxon>
        <taxon>Magnoliopsida</taxon>
        <taxon>eudicotyledons</taxon>
        <taxon>Gunneridae</taxon>
        <taxon>Pentapetalae</taxon>
        <taxon>asterids</taxon>
        <taxon>lamiids</taxon>
        <taxon>Gentianales</taxon>
        <taxon>Rubiaceae</taxon>
        <taxon>Rubioideae</taxon>
        <taxon>Spermacoceae</taxon>
        <taxon>Hedyotis-Oldenlandia complex</taxon>
        <taxon>Oldenlandia</taxon>
    </lineage>
</organism>
<dbReference type="InterPro" id="IPR001810">
    <property type="entry name" value="F-box_dom"/>
</dbReference>
<dbReference type="Proteomes" id="UP001161247">
    <property type="component" value="Chromosome 6"/>
</dbReference>
<dbReference type="PROSITE" id="PS50181">
    <property type="entry name" value="FBOX"/>
    <property type="match status" value="1"/>
</dbReference>
<dbReference type="PANTHER" id="PTHR31672">
    <property type="entry name" value="BNACNNG10540D PROTEIN"/>
    <property type="match status" value="1"/>
</dbReference>
<evidence type="ECO:0000259" key="1">
    <source>
        <dbReference type="PROSITE" id="PS50181"/>
    </source>
</evidence>
<dbReference type="PANTHER" id="PTHR31672:SF13">
    <property type="entry name" value="F-BOX PROTEIN CPR30-LIKE"/>
    <property type="match status" value="1"/>
</dbReference>
<reference evidence="2" key="1">
    <citation type="submission" date="2023-03" db="EMBL/GenBank/DDBJ databases">
        <authorList>
            <person name="Julca I."/>
        </authorList>
    </citation>
    <scope>NUCLEOTIDE SEQUENCE</scope>
</reference>
<keyword evidence="3" id="KW-1185">Reference proteome</keyword>
<evidence type="ECO:0000313" key="2">
    <source>
        <dbReference type="EMBL" id="CAI9109915.1"/>
    </source>
</evidence>
<dbReference type="EMBL" id="OX459123">
    <property type="protein sequence ID" value="CAI9109915.1"/>
    <property type="molecule type" value="Genomic_DNA"/>
</dbReference>
<dbReference type="InterPro" id="IPR050796">
    <property type="entry name" value="SCF_F-box_component"/>
</dbReference>
<dbReference type="InterPro" id="IPR036047">
    <property type="entry name" value="F-box-like_dom_sf"/>
</dbReference>
<evidence type="ECO:0000313" key="3">
    <source>
        <dbReference type="Proteomes" id="UP001161247"/>
    </source>
</evidence>
<dbReference type="Pfam" id="PF07734">
    <property type="entry name" value="FBA_1"/>
    <property type="match status" value="1"/>
</dbReference>
<gene>
    <name evidence="2" type="ORF">OLC1_LOCUS17690</name>
</gene>
<dbReference type="Gene3D" id="1.20.1280.50">
    <property type="match status" value="1"/>
</dbReference>
<dbReference type="SUPFAM" id="SSF81383">
    <property type="entry name" value="F-box domain"/>
    <property type="match status" value="1"/>
</dbReference>
<dbReference type="Pfam" id="PF00646">
    <property type="entry name" value="F-box"/>
    <property type="match status" value="1"/>
</dbReference>
<protein>
    <submittedName>
        <fullName evidence="2">OLC1v1009843C1</fullName>
    </submittedName>
</protein>
<dbReference type="InterPro" id="IPR006527">
    <property type="entry name" value="F-box-assoc_dom_typ1"/>
</dbReference>
<feature type="domain" description="F-box" evidence="1">
    <location>
        <begin position="27"/>
        <end position="77"/>
    </location>
</feature>
<dbReference type="AlphaFoldDB" id="A0AAV1DSI4"/>